<evidence type="ECO:0000259" key="2">
    <source>
        <dbReference type="SMART" id="SM00226"/>
    </source>
</evidence>
<reference evidence="3 4" key="1">
    <citation type="submission" date="2020-03" db="EMBL/GenBank/DDBJ databases">
        <title>Soil Listeria distribution.</title>
        <authorList>
            <person name="Liao J."/>
            <person name="Wiedmann M."/>
        </authorList>
    </citation>
    <scope>NUCLEOTIDE SEQUENCE [LARGE SCALE GENOMIC DNA]</scope>
    <source>
        <strain evidence="3 4">FSL L7-1523</strain>
    </source>
</reference>
<dbReference type="SUPFAM" id="SSF52788">
    <property type="entry name" value="Phosphotyrosine protein phosphatases I"/>
    <property type="match status" value="1"/>
</dbReference>
<feature type="domain" description="Phosphotyrosine protein phosphatase I" evidence="2">
    <location>
        <begin position="2"/>
        <end position="126"/>
    </location>
</feature>
<dbReference type="SMART" id="SM00226">
    <property type="entry name" value="LMWPc"/>
    <property type="match status" value="1"/>
</dbReference>
<dbReference type="CDD" id="cd16345">
    <property type="entry name" value="LMWP_ArsC"/>
    <property type="match status" value="1"/>
</dbReference>
<dbReference type="PANTHER" id="PTHR43428:SF1">
    <property type="entry name" value="ARSENATE REDUCTASE"/>
    <property type="match status" value="1"/>
</dbReference>
<dbReference type="RefSeq" id="WP_185426353.1">
    <property type="nucleotide sequence ID" value="NZ_JAARRL010000016.1"/>
</dbReference>
<sequence length="138" mass="15574">MMKIAFICIHNSCRSQMAEAWGNKLLSDISEIYSAGTEEYPEVKPLAVAVMSEVGIDTSDQYPKLLKDIPPKLDILITMGCGVECPYVPAIYREDWGLDDPSGGPIEDFRITRDLIEERVKQLRERILNGDLKNKLTK</sequence>
<organism evidence="3 4">
    <name type="scientific">Listeria weihenstephanensis</name>
    <dbReference type="NCBI Taxonomy" id="1006155"/>
    <lineage>
        <taxon>Bacteria</taxon>
        <taxon>Bacillati</taxon>
        <taxon>Bacillota</taxon>
        <taxon>Bacilli</taxon>
        <taxon>Bacillales</taxon>
        <taxon>Listeriaceae</taxon>
        <taxon>Listeria</taxon>
    </lineage>
</organism>
<evidence type="ECO:0000313" key="3">
    <source>
        <dbReference type="EMBL" id="MBC1501083.1"/>
    </source>
</evidence>
<proteinExistence type="predicted"/>
<accession>A0A841Z9V4</accession>
<dbReference type="Pfam" id="PF01451">
    <property type="entry name" value="LMWPc"/>
    <property type="match status" value="1"/>
</dbReference>
<dbReference type="InterPro" id="IPR036196">
    <property type="entry name" value="Ptyr_pPase_sf"/>
</dbReference>
<dbReference type="InterPro" id="IPR023485">
    <property type="entry name" value="Ptyr_pPase"/>
</dbReference>
<dbReference type="GO" id="GO:0046685">
    <property type="term" value="P:response to arsenic-containing substance"/>
    <property type="evidence" value="ECO:0007669"/>
    <property type="project" value="UniProtKB-KW"/>
</dbReference>
<gene>
    <name evidence="3" type="ORF">HB943_10765</name>
</gene>
<protein>
    <submittedName>
        <fullName evidence="3">Arsenate reductase ArsC</fullName>
    </submittedName>
</protein>
<dbReference type="PANTHER" id="PTHR43428">
    <property type="entry name" value="ARSENATE REDUCTASE"/>
    <property type="match status" value="1"/>
</dbReference>
<dbReference type="Proteomes" id="UP000564536">
    <property type="component" value="Unassembled WGS sequence"/>
</dbReference>
<evidence type="ECO:0000313" key="4">
    <source>
        <dbReference type="Proteomes" id="UP000564536"/>
    </source>
</evidence>
<dbReference type="EMBL" id="JAARRL010000016">
    <property type="protein sequence ID" value="MBC1501083.1"/>
    <property type="molecule type" value="Genomic_DNA"/>
</dbReference>
<name>A0A841Z9V4_9LIST</name>
<comment type="caution">
    <text evidence="3">The sequence shown here is derived from an EMBL/GenBank/DDBJ whole genome shotgun (WGS) entry which is preliminary data.</text>
</comment>
<keyword evidence="1" id="KW-0059">Arsenical resistance</keyword>
<evidence type="ECO:0000256" key="1">
    <source>
        <dbReference type="ARBA" id="ARBA00022849"/>
    </source>
</evidence>
<dbReference type="Gene3D" id="3.40.50.2300">
    <property type="match status" value="1"/>
</dbReference>
<dbReference type="AlphaFoldDB" id="A0A841Z9V4"/>